<feature type="compositionally biased region" description="Polar residues" evidence="1">
    <location>
        <begin position="107"/>
        <end position="121"/>
    </location>
</feature>
<organism evidence="2 3">
    <name type="scientific">Bemisia tabaci</name>
    <name type="common">Sweetpotato whitefly</name>
    <name type="synonym">Aleurodes tabaci</name>
    <dbReference type="NCBI Taxonomy" id="7038"/>
    <lineage>
        <taxon>Eukaryota</taxon>
        <taxon>Metazoa</taxon>
        <taxon>Ecdysozoa</taxon>
        <taxon>Arthropoda</taxon>
        <taxon>Hexapoda</taxon>
        <taxon>Insecta</taxon>
        <taxon>Pterygota</taxon>
        <taxon>Neoptera</taxon>
        <taxon>Paraneoptera</taxon>
        <taxon>Hemiptera</taxon>
        <taxon>Sternorrhyncha</taxon>
        <taxon>Aleyrodoidea</taxon>
        <taxon>Aleyrodidae</taxon>
        <taxon>Aleyrodinae</taxon>
        <taxon>Bemisia</taxon>
    </lineage>
</organism>
<dbReference type="EMBL" id="OU963862">
    <property type="protein sequence ID" value="CAH0381174.1"/>
    <property type="molecule type" value="Genomic_DNA"/>
</dbReference>
<protein>
    <recommendedName>
        <fullName evidence="4">Regulatory protein zeste</fullName>
    </recommendedName>
</protein>
<accession>A0A9P0A001</accession>
<dbReference type="AlphaFoldDB" id="A0A9P0A001"/>
<evidence type="ECO:0008006" key="4">
    <source>
        <dbReference type="Google" id="ProtNLM"/>
    </source>
</evidence>
<sequence>MAAVSQQRQRIDDRQKAVLIDYMTEHSYFAKHGIGPGPQGKELGDRMWSTLATRLNACGKAQKNVSGWKQSWAGSVFQTEQHKIMSPARTRCRKRKKEVKTRLRPKSSLSGAVRASNNNNWTKRRTKHVPRKMCSAQPAGGRLLDVYYKIRKDLIRSQTITSKRKRKSHSVEGHRLWGHERRSWRHRVEQHIHVAVIALKRRPLRGVNRRAAANLSSTS</sequence>
<dbReference type="Proteomes" id="UP001152759">
    <property type="component" value="Chromosome 1"/>
</dbReference>
<reference evidence="2" key="1">
    <citation type="submission" date="2021-12" db="EMBL/GenBank/DDBJ databases">
        <authorList>
            <person name="King R."/>
        </authorList>
    </citation>
    <scope>NUCLEOTIDE SEQUENCE</scope>
</reference>
<feature type="compositionally biased region" description="Basic residues" evidence="1">
    <location>
        <begin position="122"/>
        <end position="131"/>
    </location>
</feature>
<gene>
    <name evidence="2" type="ORF">BEMITA_LOCUS847</name>
</gene>
<evidence type="ECO:0000256" key="1">
    <source>
        <dbReference type="SAM" id="MobiDB-lite"/>
    </source>
</evidence>
<evidence type="ECO:0000313" key="3">
    <source>
        <dbReference type="Proteomes" id="UP001152759"/>
    </source>
</evidence>
<name>A0A9P0A001_BEMTA</name>
<keyword evidence="3" id="KW-1185">Reference proteome</keyword>
<feature type="compositionally biased region" description="Basic residues" evidence="1">
    <location>
        <begin position="90"/>
        <end position="105"/>
    </location>
</feature>
<proteinExistence type="predicted"/>
<feature type="region of interest" description="Disordered" evidence="1">
    <location>
        <begin position="84"/>
        <end position="134"/>
    </location>
</feature>
<evidence type="ECO:0000313" key="2">
    <source>
        <dbReference type="EMBL" id="CAH0381174.1"/>
    </source>
</evidence>